<sequence length="249" mass="25778">MTDFAVTTNFSAATTAVASEVNQNFEDVEDVFNGDANSYTAQTPALTPIGAVVGWLKTFTLVDSGTADTNTPDALEDSGATFVSTGVVKGMIVVNTTDSPDSYAMADVITETKVTLLGDINGGSSVTDIFPDGTDAYSIYSTPELPDGWVECNGQALSGAFADADSPFNGDTLPDLNSGTQRFLRGSISSGTTGGADTVAHTHPIANVQASGGNQAATDNEHTPANTGATSDDENMPAFYEVTFIMRIK</sequence>
<dbReference type="SUPFAM" id="SSF88874">
    <property type="entry name" value="Receptor-binding domain of short tail fibre protein gp12"/>
    <property type="match status" value="1"/>
</dbReference>
<dbReference type="EMBL" id="LAZR01004366">
    <property type="protein sequence ID" value="KKN09269.1"/>
    <property type="molecule type" value="Genomic_DNA"/>
</dbReference>
<dbReference type="AlphaFoldDB" id="A0A0F9MU42"/>
<name>A0A0F9MU42_9ZZZZ</name>
<feature type="compositionally biased region" description="Polar residues" evidence="1">
    <location>
        <begin position="210"/>
        <end position="230"/>
    </location>
</feature>
<evidence type="ECO:0008006" key="3">
    <source>
        <dbReference type="Google" id="ProtNLM"/>
    </source>
</evidence>
<evidence type="ECO:0000256" key="1">
    <source>
        <dbReference type="SAM" id="MobiDB-lite"/>
    </source>
</evidence>
<feature type="region of interest" description="Disordered" evidence="1">
    <location>
        <begin position="210"/>
        <end position="234"/>
    </location>
</feature>
<proteinExistence type="predicted"/>
<reference evidence="2" key="1">
    <citation type="journal article" date="2015" name="Nature">
        <title>Complex archaea that bridge the gap between prokaryotes and eukaryotes.</title>
        <authorList>
            <person name="Spang A."/>
            <person name="Saw J.H."/>
            <person name="Jorgensen S.L."/>
            <person name="Zaremba-Niedzwiedzka K."/>
            <person name="Martijn J."/>
            <person name="Lind A.E."/>
            <person name="van Eijk R."/>
            <person name="Schleper C."/>
            <person name="Guy L."/>
            <person name="Ettema T.J."/>
        </authorList>
    </citation>
    <scope>NUCLEOTIDE SEQUENCE</scope>
</reference>
<protein>
    <recommendedName>
        <fullName evidence="3">Phage tail collar domain-containing protein</fullName>
    </recommendedName>
</protein>
<accession>A0A0F9MU42</accession>
<comment type="caution">
    <text evidence="2">The sequence shown here is derived from an EMBL/GenBank/DDBJ whole genome shotgun (WGS) entry which is preliminary data.</text>
</comment>
<organism evidence="2">
    <name type="scientific">marine sediment metagenome</name>
    <dbReference type="NCBI Taxonomy" id="412755"/>
    <lineage>
        <taxon>unclassified sequences</taxon>
        <taxon>metagenomes</taxon>
        <taxon>ecological metagenomes</taxon>
    </lineage>
</organism>
<evidence type="ECO:0000313" key="2">
    <source>
        <dbReference type="EMBL" id="KKN09269.1"/>
    </source>
</evidence>
<gene>
    <name evidence="2" type="ORF">LCGC14_1048230</name>
</gene>